<evidence type="ECO:0008006" key="4">
    <source>
        <dbReference type="Google" id="ProtNLM"/>
    </source>
</evidence>
<keyword evidence="1" id="KW-0472">Membrane</keyword>
<gene>
    <name evidence="2" type="ORF">SAMN05444158_3536</name>
</gene>
<dbReference type="Pfam" id="PF14023">
    <property type="entry name" value="Bestrophin-like"/>
    <property type="match status" value="1"/>
</dbReference>
<proteinExistence type="predicted"/>
<evidence type="ECO:0000256" key="1">
    <source>
        <dbReference type="SAM" id="Phobius"/>
    </source>
</evidence>
<evidence type="ECO:0000313" key="3">
    <source>
        <dbReference type="Proteomes" id="UP000243904"/>
    </source>
</evidence>
<keyword evidence="1" id="KW-0812">Transmembrane</keyword>
<dbReference type="Proteomes" id="UP000243904">
    <property type="component" value="Chromosome I"/>
</dbReference>
<feature type="transmembrane region" description="Helical" evidence="1">
    <location>
        <begin position="44"/>
        <end position="63"/>
    </location>
</feature>
<dbReference type="EMBL" id="LT629750">
    <property type="protein sequence ID" value="SDS87806.1"/>
    <property type="molecule type" value="Genomic_DNA"/>
</dbReference>
<protein>
    <recommendedName>
        <fullName evidence="4">DUF4239 domain-containing protein</fullName>
    </recommendedName>
</protein>
<dbReference type="AlphaFoldDB" id="A0A1H1VU75"/>
<accession>A0A1H1VU75</accession>
<feature type="transmembrane region" description="Helical" evidence="1">
    <location>
        <begin position="206"/>
        <end position="227"/>
    </location>
</feature>
<sequence>MNDLLISLLVFALICGGALAGMAVRPLLSEHHLHPDSKDVVKMATGLIGTLTALVLGLLIASAKSSFDQKTSQVRQVTASVILLDDLLAQYGPEAIPVRNLLRQSIQPLANRIWHEEEVPTGKSVQFEATAEALAFEDKLERLTPSNDLQRSIQSRAIQAFTDGAQTRLQLFAQTGGAIPTPFLIILVFWLGAIFVSFTLFVRANLIVMASLFICALSFACAIFLILELDNPFTGLMQISSTTLRSALLPLPP</sequence>
<name>A0A1H1VU75_9BRAD</name>
<dbReference type="RefSeq" id="WP_100383596.1">
    <property type="nucleotide sequence ID" value="NZ_LT629750.1"/>
</dbReference>
<evidence type="ECO:0000313" key="2">
    <source>
        <dbReference type="EMBL" id="SDS87806.1"/>
    </source>
</evidence>
<feature type="transmembrane region" description="Helical" evidence="1">
    <location>
        <begin position="178"/>
        <end position="200"/>
    </location>
</feature>
<keyword evidence="1" id="KW-1133">Transmembrane helix</keyword>
<organism evidence="2 3">
    <name type="scientific">Bradyrhizobium canariense</name>
    <dbReference type="NCBI Taxonomy" id="255045"/>
    <lineage>
        <taxon>Bacteria</taxon>
        <taxon>Pseudomonadati</taxon>
        <taxon>Pseudomonadota</taxon>
        <taxon>Alphaproteobacteria</taxon>
        <taxon>Hyphomicrobiales</taxon>
        <taxon>Nitrobacteraceae</taxon>
        <taxon>Bradyrhizobium</taxon>
    </lineage>
</organism>
<keyword evidence="3" id="KW-1185">Reference proteome</keyword>
<reference evidence="3" key="1">
    <citation type="submission" date="2016-10" db="EMBL/GenBank/DDBJ databases">
        <authorList>
            <person name="Varghese N."/>
            <person name="Submissions S."/>
        </authorList>
    </citation>
    <scope>NUCLEOTIDE SEQUENCE [LARGE SCALE GENOMIC DNA]</scope>
    <source>
        <strain evidence="3">GAS369</strain>
    </source>
</reference>
<dbReference type="InterPro" id="IPR025333">
    <property type="entry name" value="DUF4239"/>
</dbReference>